<feature type="domain" description="DUF4352" evidence="3">
    <location>
        <begin position="53"/>
        <end position="167"/>
    </location>
</feature>
<feature type="transmembrane region" description="Helical" evidence="2">
    <location>
        <begin position="6"/>
        <end position="28"/>
    </location>
</feature>
<sequence length="198" mass="22727">MGLKTILLLGITMIILIFTAVNLSNFLYKDLYGVENASPSITTNEPNKVVVLKVGEPITSSNIKIVVEKILRTQKIKGNMGYRKIKDNETFIVVKVKIENLRKNVSYYISNMDFFLLDDKGRKYDCEMNVLDLKHALTITTIPPKESIEGYIIYKIPKDVKVVKICYTFRNIQNIFDSCMAIWEENMSDIPYVDEISP</sequence>
<dbReference type="AlphaFoldDB" id="C9RHC5"/>
<dbReference type="OrthoDB" id="65533at2157"/>
<accession>C9RHC5</accession>
<dbReference type="InterPro" id="IPR029050">
    <property type="entry name" value="Immunoprotect_excell_Ig-like"/>
</dbReference>
<reference evidence="4" key="1">
    <citation type="submission" date="2009-10" db="EMBL/GenBank/DDBJ databases">
        <title>Complete sequence of chromosome of Methanocaldococcus vulcanius M7.</title>
        <authorList>
            <consortium name="US DOE Joint Genome Institute"/>
            <person name="Lucas S."/>
            <person name="Copeland A."/>
            <person name="Lapidus A."/>
            <person name="Glavina del Rio T."/>
            <person name="Dalin E."/>
            <person name="Tice H."/>
            <person name="Bruce D."/>
            <person name="Goodwin L."/>
            <person name="Pitluck S."/>
            <person name="Lcollab F.I."/>
            <person name="Brettin T."/>
            <person name="Detter J.C."/>
            <person name="Han C."/>
            <person name="Tapia R."/>
            <person name="Kuske C.R."/>
            <person name="Schmutz J."/>
            <person name="Larimer F."/>
            <person name="Land M."/>
            <person name="Hauser L."/>
            <person name="Kyrpides N."/>
            <person name="Ovchinikova G."/>
            <person name="Sieprawska-Lupa M."/>
            <person name="Whitman W.B."/>
            <person name="Woyke T."/>
        </authorList>
    </citation>
    <scope>NUCLEOTIDE SEQUENCE [LARGE SCALE GENOMIC DNA]</scope>
    <source>
        <strain evidence="4">M7</strain>
    </source>
</reference>
<organism evidence="4 5">
    <name type="scientific">Methanocaldococcus vulcanius (strain ATCC 700851 / DSM 12094 / M7)</name>
    <name type="common">Methanococcus vulcanius</name>
    <dbReference type="NCBI Taxonomy" id="579137"/>
    <lineage>
        <taxon>Archaea</taxon>
        <taxon>Methanobacteriati</taxon>
        <taxon>Methanobacteriota</taxon>
        <taxon>Methanomada group</taxon>
        <taxon>Methanococci</taxon>
        <taxon>Methanococcales</taxon>
        <taxon>Methanocaldococcaceae</taxon>
        <taxon>Methanocaldococcus</taxon>
    </lineage>
</organism>
<dbReference type="eggNOG" id="arCOG07632">
    <property type="taxonomic scope" value="Archaea"/>
</dbReference>
<dbReference type="GeneID" id="8513458"/>
<gene>
    <name evidence="4" type="ordered locus">Metvu_1119</name>
</gene>
<dbReference type="InterPro" id="IPR029051">
    <property type="entry name" value="DUF4352"/>
</dbReference>
<keyword evidence="1" id="KW-0732">Signal</keyword>
<dbReference type="Pfam" id="PF11611">
    <property type="entry name" value="DUF4352"/>
    <property type="match status" value="1"/>
</dbReference>
<dbReference type="Gene3D" id="2.60.40.1240">
    <property type="match status" value="1"/>
</dbReference>
<dbReference type="HOGENOM" id="CLU_1375541_0_0_2"/>
<dbReference type="RefSeq" id="WP_015733197.1">
    <property type="nucleotide sequence ID" value="NC_013407.1"/>
</dbReference>
<keyword evidence="2" id="KW-0472">Membrane</keyword>
<dbReference type="KEGG" id="mvu:Metvu_1119"/>
<keyword evidence="2" id="KW-0812">Transmembrane</keyword>
<dbReference type="Proteomes" id="UP000002063">
    <property type="component" value="Chromosome"/>
</dbReference>
<dbReference type="SMR" id="C9RHC5"/>
<dbReference type="STRING" id="579137.Metvu_1119"/>
<evidence type="ECO:0000313" key="5">
    <source>
        <dbReference type="Proteomes" id="UP000002063"/>
    </source>
</evidence>
<keyword evidence="5" id="KW-1185">Reference proteome</keyword>
<evidence type="ECO:0000256" key="1">
    <source>
        <dbReference type="ARBA" id="ARBA00022729"/>
    </source>
</evidence>
<evidence type="ECO:0000259" key="3">
    <source>
        <dbReference type="Pfam" id="PF11611"/>
    </source>
</evidence>
<evidence type="ECO:0000313" key="4">
    <source>
        <dbReference type="EMBL" id="ACX72977.1"/>
    </source>
</evidence>
<keyword evidence="2" id="KW-1133">Transmembrane helix</keyword>
<evidence type="ECO:0000256" key="2">
    <source>
        <dbReference type="SAM" id="Phobius"/>
    </source>
</evidence>
<dbReference type="EMBL" id="CP001787">
    <property type="protein sequence ID" value="ACX72977.1"/>
    <property type="molecule type" value="Genomic_DNA"/>
</dbReference>
<proteinExistence type="predicted"/>
<name>C9RHC5_METVM</name>
<protein>
    <recommendedName>
        <fullName evidence="3">DUF4352 domain-containing protein</fullName>
    </recommendedName>
</protein>